<keyword evidence="1" id="KW-0472">Membrane</keyword>
<dbReference type="Pfam" id="PF07103">
    <property type="entry name" value="DUF1365"/>
    <property type="match status" value="1"/>
</dbReference>
<organism evidence="2 3">
    <name type="scientific">Pochonia chlamydosporia 170</name>
    <dbReference type="NCBI Taxonomy" id="1380566"/>
    <lineage>
        <taxon>Eukaryota</taxon>
        <taxon>Fungi</taxon>
        <taxon>Dikarya</taxon>
        <taxon>Ascomycota</taxon>
        <taxon>Pezizomycotina</taxon>
        <taxon>Sordariomycetes</taxon>
        <taxon>Hypocreomycetidae</taxon>
        <taxon>Hypocreales</taxon>
        <taxon>Clavicipitaceae</taxon>
        <taxon>Pochonia</taxon>
    </lineage>
</organism>
<evidence type="ECO:0000256" key="1">
    <source>
        <dbReference type="SAM" id="Phobius"/>
    </source>
</evidence>
<evidence type="ECO:0000313" key="2">
    <source>
        <dbReference type="EMBL" id="OWT42685.1"/>
    </source>
</evidence>
<sequence length="213" mass="23657">MDGVFDDSPWRYVIPIIDYADRACHGNFGLLLTLIFVLVYYALLGGGLGLLLQTFFVGLQYHHTLQEIVLSFGHSLYGIIISVAGAVGIAVFAISHFFRPGVTLEGPARPFLVPCKTTHVRLFPKKHSFGYSYLVVGVPVGSKGNFNGMLAIDDRFNGFWSFMCRLVRGGWYTVNASDYLQRGISSDGLRGKLDEYLQSQVRALNHPTFPMPT</sequence>
<dbReference type="AlphaFoldDB" id="A0A219AR83"/>
<keyword evidence="3" id="KW-1185">Reference proteome</keyword>
<dbReference type="Proteomes" id="UP000078397">
    <property type="component" value="Unassembled WGS sequence"/>
</dbReference>
<dbReference type="GO" id="GO:0003677">
    <property type="term" value="F:DNA binding"/>
    <property type="evidence" value="ECO:0007669"/>
    <property type="project" value="UniProtKB-KW"/>
</dbReference>
<dbReference type="KEGG" id="pchm:VFPPC_18098"/>
<name>A0A219AR83_METCM</name>
<keyword evidence="1" id="KW-0812">Transmembrane</keyword>
<dbReference type="InterPro" id="IPR010775">
    <property type="entry name" value="DUF1365"/>
</dbReference>
<keyword evidence="1" id="KW-1133">Transmembrane helix</keyword>
<protein>
    <submittedName>
        <fullName evidence="2">DNA-binding WRKY domain-containing protein</fullName>
    </submittedName>
</protein>
<accession>A0A219AR83</accession>
<evidence type="ECO:0000313" key="3">
    <source>
        <dbReference type="Proteomes" id="UP000078397"/>
    </source>
</evidence>
<dbReference type="PANTHER" id="PTHR33973:SF4">
    <property type="entry name" value="OS07G0153300 PROTEIN"/>
    <property type="match status" value="1"/>
</dbReference>
<dbReference type="OrthoDB" id="3340520at2759"/>
<dbReference type="RefSeq" id="XP_022285166.1">
    <property type="nucleotide sequence ID" value="XM_022429754.1"/>
</dbReference>
<keyword evidence="2" id="KW-0238">DNA-binding</keyword>
<dbReference type="GeneID" id="33936964"/>
<dbReference type="EMBL" id="LSBJ02000007">
    <property type="protein sequence ID" value="OWT42685.1"/>
    <property type="molecule type" value="Genomic_DNA"/>
</dbReference>
<feature type="transmembrane region" description="Helical" evidence="1">
    <location>
        <begin position="76"/>
        <end position="98"/>
    </location>
</feature>
<comment type="caution">
    <text evidence="2">The sequence shown here is derived from an EMBL/GenBank/DDBJ whole genome shotgun (WGS) entry which is preliminary data.</text>
</comment>
<feature type="transmembrane region" description="Helical" evidence="1">
    <location>
        <begin position="30"/>
        <end position="56"/>
    </location>
</feature>
<gene>
    <name evidence="2" type="ORF">VFPPC_18098</name>
</gene>
<reference evidence="2 3" key="1">
    <citation type="journal article" date="2016" name="PLoS Pathog.">
        <title>Biosynthesis of antibiotic leucinostatins in bio-control fungus Purpureocillium lilacinum and their inhibition on phytophthora revealed by genome mining.</title>
        <authorList>
            <person name="Wang G."/>
            <person name="Liu Z."/>
            <person name="Lin R."/>
            <person name="Li E."/>
            <person name="Mao Z."/>
            <person name="Ling J."/>
            <person name="Yang Y."/>
            <person name="Yin W.B."/>
            <person name="Xie B."/>
        </authorList>
    </citation>
    <scope>NUCLEOTIDE SEQUENCE [LARGE SCALE GENOMIC DNA]</scope>
    <source>
        <strain evidence="2">170</strain>
    </source>
</reference>
<proteinExistence type="predicted"/>
<dbReference type="PANTHER" id="PTHR33973">
    <property type="entry name" value="OS07G0153300 PROTEIN"/>
    <property type="match status" value="1"/>
</dbReference>